<dbReference type="EMBL" id="CM017321">
    <property type="protein sequence ID" value="KAE7999792.1"/>
    <property type="molecule type" value="Genomic_DNA"/>
</dbReference>
<dbReference type="OrthoDB" id="63379at2759"/>
<reference evidence="2 3" key="1">
    <citation type="submission" date="2019-06" db="EMBL/GenBank/DDBJ databases">
        <title>A chromosomal-level reference genome of Carpinus fangiana (Coryloideae, Betulaceae).</title>
        <authorList>
            <person name="Yang X."/>
            <person name="Wang Z."/>
            <person name="Zhang L."/>
            <person name="Hao G."/>
            <person name="Liu J."/>
            <person name="Yang Y."/>
        </authorList>
    </citation>
    <scope>NUCLEOTIDE SEQUENCE [LARGE SCALE GENOMIC DNA]</scope>
    <source>
        <strain evidence="2">Cfa_2016G</strain>
        <tissue evidence="2">Leaf</tissue>
    </source>
</reference>
<dbReference type="PANTHER" id="PTHR39741:SF14">
    <property type="entry name" value="F-BOX DOMAIN-CONTAINING PROTEIN"/>
    <property type="match status" value="1"/>
</dbReference>
<evidence type="ECO:0000313" key="3">
    <source>
        <dbReference type="Proteomes" id="UP000327013"/>
    </source>
</evidence>
<dbReference type="InterPro" id="IPR055336">
    <property type="entry name" value="At4g00755-like"/>
</dbReference>
<dbReference type="PANTHER" id="PTHR39741">
    <property type="entry name" value="F-BOX DOMAIN CONTAINING PROTEIN, EXPRESSED"/>
    <property type="match status" value="1"/>
</dbReference>
<dbReference type="InterPro" id="IPR001810">
    <property type="entry name" value="F-box_dom"/>
</dbReference>
<dbReference type="Pfam" id="PF00646">
    <property type="entry name" value="F-box"/>
    <property type="match status" value="1"/>
</dbReference>
<feature type="domain" description="F-box" evidence="1">
    <location>
        <begin position="4"/>
        <end position="39"/>
    </location>
</feature>
<organism evidence="2 3">
    <name type="scientific">Carpinus fangiana</name>
    <dbReference type="NCBI Taxonomy" id="176857"/>
    <lineage>
        <taxon>Eukaryota</taxon>
        <taxon>Viridiplantae</taxon>
        <taxon>Streptophyta</taxon>
        <taxon>Embryophyta</taxon>
        <taxon>Tracheophyta</taxon>
        <taxon>Spermatophyta</taxon>
        <taxon>Magnoliopsida</taxon>
        <taxon>eudicotyledons</taxon>
        <taxon>Gunneridae</taxon>
        <taxon>Pentapetalae</taxon>
        <taxon>rosids</taxon>
        <taxon>fabids</taxon>
        <taxon>Fagales</taxon>
        <taxon>Betulaceae</taxon>
        <taxon>Carpinus</taxon>
    </lineage>
</organism>
<name>A0A5N6QKB2_9ROSI</name>
<protein>
    <recommendedName>
        <fullName evidence="1">F-box domain-containing protein</fullName>
    </recommendedName>
</protein>
<dbReference type="SUPFAM" id="SSF81383">
    <property type="entry name" value="F-box domain"/>
    <property type="match status" value="1"/>
</dbReference>
<dbReference type="Proteomes" id="UP000327013">
    <property type="component" value="Chromosome 1"/>
</dbReference>
<proteinExistence type="predicted"/>
<keyword evidence="3" id="KW-1185">Reference proteome</keyword>
<sequence length="334" mass="37526">MDFLDRLGIDLSSKILMNLEDPSDIVRVSSVSRSWRHFVIANGFVQQLCLRMFPQLSRVSRVIELNKCTVIEPAVGSSHSAELETLEKDHRVYNFLARVCTSSHVYGCIQRAICASSTDSYPGKRVENTLSACRAFYWSSKGQSNPAMPEALTYELVSKFCIITEINICPFEAYFQLGSPIYSAKSVRFRLGYSKTSNDVGKGLLAHSYPSADDKFIWTYTSQEFPMAQKSDTQKFKLPEPVLCVGGILQIELLGRVQRNKADGLFYICMAYVQVVGRSLSPAFGVEILEPSGKFVLLQNKLEKFHDQPIDAIETIARFVQSSAGDLWQIVNRL</sequence>
<accession>A0A5N6QKB2</accession>
<dbReference type="InterPro" id="IPR036047">
    <property type="entry name" value="F-box-like_dom_sf"/>
</dbReference>
<dbReference type="Gene3D" id="1.20.1280.50">
    <property type="match status" value="1"/>
</dbReference>
<gene>
    <name evidence="2" type="ORF">FH972_004189</name>
</gene>
<evidence type="ECO:0000259" key="1">
    <source>
        <dbReference type="Pfam" id="PF00646"/>
    </source>
</evidence>
<dbReference type="AlphaFoldDB" id="A0A5N6QKB2"/>
<evidence type="ECO:0000313" key="2">
    <source>
        <dbReference type="EMBL" id="KAE7999792.1"/>
    </source>
</evidence>